<dbReference type="EMBL" id="JACMSC010000013">
    <property type="protein sequence ID" value="KAG6492992.1"/>
    <property type="molecule type" value="Genomic_DNA"/>
</dbReference>
<evidence type="ECO:0000313" key="2">
    <source>
        <dbReference type="EMBL" id="KAG6492992.1"/>
    </source>
</evidence>
<evidence type="ECO:0000313" key="3">
    <source>
        <dbReference type="Proteomes" id="UP000734854"/>
    </source>
</evidence>
<keyword evidence="3" id="KW-1185">Reference proteome</keyword>
<protein>
    <submittedName>
        <fullName evidence="2">Uncharacterized protein</fullName>
    </submittedName>
</protein>
<proteinExistence type="predicted"/>
<feature type="transmembrane region" description="Helical" evidence="1">
    <location>
        <begin position="12"/>
        <end position="35"/>
    </location>
</feature>
<sequence length="188" mass="21541">MDHELFLSRDALDLIQGFWEILAAVCVFLEVLAWVSDLRDVLASDVGSKRYPQVRLRVGCSSCESCDARLQVNESGFNFLRIVMYVVLLAFPSVIELLILALCSEVGRHPGYDGRHVDGVGEEARWMQGTVRIFRSAELTCTLREVFYLYREMFKNTLFLFVELMFGMLSFTLDKIVYFDGIVLRLST</sequence>
<keyword evidence="1" id="KW-0812">Transmembrane</keyword>
<keyword evidence="1" id="KW-0472">Membrane</keyword>
<organism evidence="2 3">
    <name type="scientific">Zingiber officinale</name>
    <name type="common">Ginger</name>
    <name type="synonym">Amomum zingiber</name>
    <dbReference type="NCBI Taxonomy" id="94328"/>
    <lineage>
        <taxon>Eukaryota</taxon>
        <taxon>Viridiplantae</taxon>
        <taxon>Streptophyta</taxon>
        <taxon>Embryophyta</taxon>
        <taxon>Tracheophyta</taxon>
        <taxon>Spermatophyta</taxon>
        <taxon>Magnoliopsida</taxon>
        <taxon>Liliopsida</taxon>
        <taxon>Zingiberales</taxon>
        <taxon>Zingiberaceae</taxon>
        <taxon>Zingiber</taxon>
    </lineage>
</organism>
<name>A0A8J5KRL8_ZINOF</name>
<comment type="caution">
    <text evidence="2">The sequence shown here is derived from an EMBL/GenBank/DDBJ whole genome shotgun (WGS) entry which is preliminary data.</text>
</comment>
<evidence type="ECO:0000256" key="1">
    <source>
        <dbReference type="SAM" id="Phobius"/>
    </source>
</evidence>
<gene>
    <name evidence="2" type="ORF">ZIOFF_047964</name>
</gene>
<dbReference type="Proteomes" id="UP000734854">
    <property type="component" value="Unassembled WGS sequence"/>
</dbReference>
<keyword evidence="1" id="KW-1133">Transmembrane helix</keyword>
<feature type="transmembrane region" description="Helical" evidence="1">
    <location>
        <begin position="158"/>
        <end position="178"/>
    </location>
</feature>
<accession>A0A8J5KRL8</accession>
<reference evidence="2 3" key="1">
    <citation type="submission" date="2020-08" db="EMBL/GenBank/DDBJ databases">
        <title>Plant Genome Project.</title>
        <authorList>
            <person name="Zhang R.-G."/>
        </authorList>
    </citation>
    <scope>NUCLEOTIDE SEQUENCE [LARGE SCALE GENOMIC DNA]</scope>
    <source>
        <tissue evidence="2">Rhizome</tissue>
    </source>
</reference>
<dbReference type="AlphaFoldDB" id="A0A8J5KRL8"/>
<feature type="transmembrane region" description="Helical" evidence="1">
    <location>
        <begin position="82"/>
        <end position="103"/>
    </location>
</feature>